<dbReference type="EMBL" id="CADCUN010000027">
    <property type="protein sequence ID" value="CAA9373495.1"/>
    <property type="molecule type" value="Genomic_DNA"/>
</dbReference>
<accession>A0A6J4N162</accession>
<feature type="compositionally biased region" description="Basic residues" evidence="1">
    <location>
        <begin position="18"/>
        <end position="37"/>
    </location>
</feature>
<proteinExistence type="predicted"/>
<feature type="region of interest" description="Disordered" evidence="1">
    <location>
        <begin position="1"/>
        <end position="128"/>
    </location>
</feature>
<dbReference type="AlphaFoldDB" id="A0A6J4N162"/>
<evidence type="ECO:0000313" key="2">
    <source>
        <dbReference type="EMBL" id="CAA9373495.1"/>
    </source>
</evidence>
<feature type="non-terminal residue" evidence="2">
    <location>
        <position position="128"/>
    </location>
</feature>
<sequence length="128" mass="13857">DAGRGLRRSDGAGGPRVRDRRCRGPRAGRAGRLRPRRLVSASGGDAERLRGCSTQCRAGHPAGPGAPDHRRHRAHHHGRRHLGQCSDPGVDRARPDLPQLLPRGRARGQPSVAAGRPELSSSRRAERM</sequence>
<protein>
    <submittedName>
        <fullName evidence="2">Uncharacterized protein</fullName>
    </submittedName>
</protein>
<gene>
    <name evidence="2" type="ORF">AVDCRST_MAG60-279</name>
</gene>
<organism evidence="2">
    <name type="scientific">uncultured Nocardioides sp</name>
    <dbReference type="NCBI Taxonomy" id="198441"/>
    <lineage>
        <taxon>Bacteria</taxon>
        <taxon>Bacillati</taxon>
        <taxon>Actinomycetota</taxon>
        <taxon>Actinomycetes</taxon>
        <taxon>Propionibacteriales</taxon>
        <taxon>Nocardioidaceae</taxon>
        <taxon>Nocardioides</taxon>
        <taxon>environmental samples</taxon>
    </lineage>
</organism>
<evidence type="ECO:0000256" key="1">
    <source>
        <dbReference type="SAM" id="MobiDB-lite"/>
    </source>
</evidence>
<feature type="compositionally biased region" description="Basic residues" evidence="1">
    <location>
        <begin position="69"/>
        <end position="82"/>
    </location>
</feature>
<feature type="non-terminal residue" evidence="2">
    <location>
        <position position="1"/>
    </location>
</feature>
<name>A0A6J4N162_9ACTN</name>
<reference evidence="2" key="1">
    <citation type="submission" date="2020-02" db="EMBL/GenBank/DDBJ databases">
        <authorList>
            <person name="Meier V. D."/>
        </authorList>
    </citation>
    <scope>NUCLEOTIDE SEQUENCE</scope>
    <source>
        <strain evidence="2">AVDCRST_MAG60</strain>
    </source>
</reference>
<feature type="compositionally biased region" description="Basic and acidic residues" evidence="1">
    <location>
        <begin position="1"/>
        <end position="10"/>
    </location>
</feature>